<feature type="region of interest" description="Disordered" evidence="7">
    <location>
        <begin position="124"/>
        <end position="143"/>
    </location>
</feature>
<evidence type="ECO:0000256" key="7">
    <source>
        <dbReference type="SAM" id="MobiDB-lite"/>
    </source>
</evidence>
<keyword evidence="2" id="KW-0805">Transcription regulation</keyword>
<dbReference type="SUPFAM" id="SSF54171">
    <property type="entry name" value="DNA-binding domain"/>
    <property type="match status" value="1"/>
</dbReference>
<evidence type="ECO:0000256" key="3">
    <source>
        <dbReference type="ARBA" id="ARBA00023125"/>
    </source>
</evidence>
<dbReference type="InterPro" id="IPR016177">
    <property type="entry name" value="DNA-bd_dom_sf"/>
</dbReference>
<name>A0AAE1Z1I4_9LAMI</name>
<comment type="subcellular location">
    <subcellularLocation>
        <location evidence="1">Nucleus</location>
    </subcellularLocation>
</comment>
<reference evidence="9" key="1">
    <citation type="submission" date="2020-06" db="EMBL/GenBank/DDBJ databases">
        <authorList>
            <person name="Li T."/>
            <person name="Hu X."/>
            <person name="Zhang T."/>
            <person name="Song X."/>
            <person name="Zhang H."/>
            <person name="Dai N."/>
            <person name="Sheng W."/>
            <person name="Hou X."/>
            <person name="Wei L."/>
        </authorList>
    </citation>
    <scope>NUCLEOTIDE SEQUENCE</scope>
    <source>
        <strain evidence="9">3651</strain>
        <tissue evidence="9">Leaf</tissue>
    </source>
</reference>
<evidence type="ECO:0000256" key="5">
    <source>
        <dbReference type="ARBA" id="ARBA00023242"/>
    </source>
</evidence>
<dbReference type="InterPro" id="IPR036955">
    <property type="entry name" value="AP2/ERF_dom_sf"/>
</dbReference>
<keyword evidence="10" id="KW-1185">Reference proteome</keyword>
<dbReference type="SMART" id="SM00380">
    <property type="entry name" value="AP2"/>
    <property type="match status" value="1"/>
</dbReference>
<gene>
    <name evidence="9" type="ORF">Salat_0377800</name>
</gene>
<dbReference type="Proteomes" id="UP001293254">
    <property type="component" value="Unassembled WGS sequence"/>
</dbReference>
<dbReference type="Pfam" id="PF00847">
    <property type="entry name" value="AP2"/>
    <property type="match status" value="1"/>
</dbReference>
<dbReference type="PANTHER" id="PTHR31194:SF90">
    <property type="entry name" value="ETHYLENE-RESPONSIVE TRANSCRIPTION FACTOR RAP2-11"/>
    <property type="match status" value="1"/>
</dbReference>
<comment type="similarity">
    <text evidence="6">Belongs to the AP2/ERF transcription factor family. ERF subfamily.</text>
</comment>
<dbReference type="PRINTS" id="PR00367">
    <property type="entry name" value="ETHRSPELEMNT"/>
</dbReference>
<feature type="region of interest" description="Disordered" evidence="7">
    <location>
        <begin position="1"/>
        <end position="28"/>
    </location>
</feature>
<feature type="compositionally biased region" description="Low complexity" evidence="7">
    <location>
        <begin position="1"/>
        <end position="15"/>
    </location>
</feature>
<dbReference type="InterPro" id="IPR050913">
    <property type="entry name" value="AP2/ERF_ERF"/>
</dbReference>
<accession>A0AAE1Z1I4</accession>
<dbReference type="EMBL" id="JACGWO010000001">
    <property type="protein sequence ID" value="KAK4440429.1"/>
    <property type="molecule type" value="Genomic_DNA"/>
</dbReference>
<dbReference type="PROSITE" id="PS51032">
    <property type="entry name" value="AP2_ERF"/>
    <property type="match status" value="1"/>
</dbReference>
<reference evidence="9" key="2">
    <citation type="journal article" date="2024" name="Plant">
        <title>Genomic evolution and insights into agronomic trait innovations of Sesamum species.</title>
        <authorList>
            <person name="Miao H."/>
            <person name="Wang L."/>
            <person name="Qu L."/>
            <person name="Liu H."/>
            <person name="Sun Y."/>
            <person name="Le M."/>
            <person name="Wang Q."/>
            <person name="Wei S."/>
            <person name="Zheng Y."/>
            <person name="Lin W."/>
            <person name="Duan Y."/>
            <person name="Cao H."/>
            <person name="Xiong S."/>
            <person name="Wang X."/>
            <person name="Wei L."/>
            <person name="Li C."/>
            <person name="Ma Q."/>
            <person name="Ju M."/>
            <person name="Zhao R."/>
            <person name="Li G."/>
            <person name="Mu C."/>
            <person name="Tian Q."/>
            <person name="Mei H."/>
            <person name="Zhang T."/>
            <person name="Gao T."/>
            <person name="Zhang H."/>
        </authorList>
    </citation>
    <scope>NUCLEOTIDE SEQUENCE</scope>
    <source>
        <strain evidence="9">3651</strain>
    </source>
</reference>
<evidence type="ECO:0000313" key="10">
    <source>
        <dbReference type="Proteomes" id="UP001293254"/>
    </source>
</evidence>
<dbReference type="Gene3D" id="3.30.730.10">
    <property type="entry name" value="AP2/ERF domain"/>
    <property type="match status" value="1"/>
</dbReference>
<sequence>MELQFHTTSSNNNHHTTCKSRTRGPNKNKFVGVRQRPSGKWVAEIKNTTQKIRMWLGTFDTAEEAAQAYDEAACLLRGSNTRTNFLNNVPCNPALSLKIRNLLNQKRGLKKANPCTQIAPSITTTNQKTISPSSSSSSGSFSSNNMDGSPVCGANFDDGYKPDLSCFMGGYEMSSSYVNHCDQGFNYAMDFDKISLQQDGIFVPKRADAVMNDAQFPDFERMQVERQISASLYAMNGINEYWDNINDSNDLFWDIPTLCQMFCPS</sequence>
<feature type="compositionally biased region" description="Low complexity" evidence="7">
    <location>
        <begin position="131"/>
        <end position="143"/>
    </location>
</feature>
<evidence type="ECO:0000259" key="8">
    <source>
        <dbReference type="PROSITE" id="PS51032"/>
    </source>
</evidence>
<keyword evidence="5" id="KW-0539">Nucleus</keyword>
<dbReference type="GO" id="GO:0003677">
    <property type="term" value="F:DNA binding"/>
    <property type="evidence" value="ECO:0007669"/>
    <property type="project" value="UniProtKB-KW"/>
</dbReference>
<dbReference type="CDD" id="cd00018">
    <property type="entry name" value="AP2"/>
    <property type="match status" value="1"/>
</dbReference>
<protein>
    <submittedName>
        <fullName evidence="9">Ethylene-responsive transcription factor ERN1</fullName>
    </submittedName>
</protein>
<organism evidence="9 10">
    <name type="scientific">Sesamum alatum</name>
    <dbReference type="NCBI Taxonomy" id="300844"/>
    <lineage>
        <taxon>Eukaryota</taxon>
        <taxon>Viridiplantae</taxon>
        <taxon>Streptophyta</taxon>
        <taxon>Embryophyta</taxon>
        <taxon>Tracheophyta</taxon>
        <taxon>Spermatophyta</taxon>
        <taxon>Magnoliopsida</taxon>
        <taxon>eudicotyledons</taxon>
        <taxon>Gunneridae</taxon>
        <taxon>Pentapetalae</taxon>
        <taxon>asterids</taxon>
        <taxon>lamiids</taxon>
        <taxon>Lamiales</taxon>
        <taxon>Pedaliaceae</taxon>
        <taxon>Sesamum</taxon>
    </lineage>
</organism>
<keyword evidence="3" id="KW-0238">DNA-binding</keyword>
<evidence type="ECO:0000256" key="2">
    <source>
        <dbReference type="ARBA" id="ARBA00023015"/>
    </source>
</evidence>
<dbReference type="PANTHER" id="PTHR31194">
    <property type="entry name" value="SHN SHINE , DNA BINDING / TRANSCRIPTION FACTOR"/>
    <property type="match status" value="1"/>
</dbReference>
<evidence type="ECO:0000256" key="4">
    <source>
        <dbReference type="ARBA" id="ARBA00023163"/>
    </source>
</evidence>
<feature type="compositionally biased region" description="Basic residues" evidence="7">
    <location>
        <begin position="16"/>
        <end position="26"/>
    </location>
</feature>
<evidence type="ECO:0000256" key="6">
    <source>
        <dbReference type="ARBA" id="ARBA00024343"/>
    </source>
</evidence>
<keyword evidence="4" id="KW-0804">Transcription</keyword>
<evidence type="ECO:0000313" key="9">
    <source>
        <dbReference type="EMBL" id="KAK4440429.1"/>
    </source>
</evidence>
<comment type="caution">
    <text evidence="9">The sequence shown here is derived from an EMBL/GenBank/DDBJ whole genome shotgun (WGS) entry which is preliminary data.</text>
</comment>
<dbReference type="InterPro" id="IPR001471">
    <property type="entry name" value="AP2/ERF_dom"/>
</dbReference>
<dbReference type="FunFam" id="3.30.730.10:FF:000005">
    <property type="entry name" value="ethylene-responsive transcription factor RAP2-11"/>
    <property type="match status" value="1"/>
</dbReference>
<feature type="domain" description="AP2/ERF" evidence="8">
    <location>
        <begin position="29"/>
        <end position="86"/>
    </location>
</feature>
<dbReference type="AlphaFoldDB" id="A0AAE1Z1I4"/>
<dbReference type="GO" id="GO:0003700">
    <property type="term" value="F:DNA-binding transcription factor activity"/>
    <property type="evidence" value="ECO:0007669"/>
    <property type="project" value="InterPro"/>
</dbReference>
<dbReference type="GO" id="GO:0005634">
    <property type="term" value="C:nucleus"/>
    <property type="evidence" value="ECO:0007669"/>
    <property type="project" value="UniProtKB-SubCell"/>
</dbReference>
<proteinExistence type="inferred from homology"/>
<evidence type="ECO:0000256" key="1">
    <source>
        <dbReference type="ARBA" id="ARBA00004123"/>
    </source>
</evidence>